<sequence>YWSEDCCSEAVVAVGVPPWRNEGLTAAKDPMVSRNGSVAKGNVTTKGIARVKKWISEQSEALRSESSCRVAKSIISSNL</sequence>
<comment type="caution">
    <text evidence="1">The sequence shown here is derived from an EMBL/GenBank/DDBJ whole genome shotgun (WGS) entry which is preliminary data.</text>
</comment>
<accession>A0ABS8UKN2</accession>
<evidence type="ECO:0000313" key="1">
    <source>
        <dbReference type="EMBL" id="MCD9558647.1"/>
    </source>
</evidence>
<organism evidence="1 2">
    <name type="scientific">Datura stramonium</name>
    <name type="common">Jimsonweed</name>
    <name type="synonym">Common thornapple</name>
    <dbReference type="NCBI Taxonomy" id="4076"/>
    <lineage>
        <taxon>Eukaryota</taxon>
        <taxon>Viridiplantae</taxon>
        <taxon>Streptophyta</taxon>
        <taxon>Embryophyta</taxon>
        <taxon>Tracheophyta</taxon>
        <taxon>Spermatophyta</taxon>
        <taxon>Magnoliopsida</taxon>
        <taxon>eudicotyledons</taxon>
        <taxon>Gunneridae</taxon>
        <taxon>Pentapetalae</taxon>
        <taxon>asterids</taxon>
        <taxon>lamiids</taxon>
        <taxon>Solanales</taxon>
        <taxon>Solanaceae</taxon>
        <taxon>Solanoideae</taxon>
        <taxon>Datureae</taxon>
        <taxon>Datura</taxon>
    </lineage>
</organism>
<keyword evidence="2" id="KW-1185">Reference proteome</keyword>
<dbReference type="EMBL" id="JACEIK010002040">
    <property type="protein sequence ID" value="MCD9558647.1"/>
    <property type="molecule type" value="Genomic_DNA"/>
</dbReference>
<gene>
    <name evidence="1" type="ORF">HAX54_016172</name>
</gene>
<dbReference type="Proteomes" id="UP000823775">
    <property type="component" value="Unassembled WGS sequence"/>
</dbReference>
<protein>
    <submittedName>
        <fullName evidence="1">Uncharacterized protein</fullName>
    </submittedName>
</protein>
<feature type="non-terminal residue" evidence="1">
    <location>
        <position position="1"/>
    </location>
</feature>
<evidence type="ECO:0000313" key="2">
    <source>
        <dbReference type="Proteomes" id="UP000823775"/>
    </source>
</evidence>
<proteinExistence type="predicted"/>
<reference evidence="1 2" key="1">
    <citation type="journal article" date="2021" name="BMC Genomics">
        <title>Datura genome reveals duplications of psychoactive alkaloid biosynthetic genes and high mutation rate following tissue culture.</title>
        <authorList>
            <person name="Rajewski A."/>
            <person name="Carter-House D."/>
            <person name="Stajich J."/>
            <person name="Litt A."/>
        </authorList>
    </citation>
    <scope>NUCLEOTIDE SEQUENCE [LARGE SCALE GENOMIC DNA]</scope>
    <source>
        <strain evidence="1">AR-01</strain>
    </source>
</reference>
<name>A0ABS8UKN2_DATST</name>
<feature type="non-terminal residue" evidence="1">
    <location>
        <position position="79"/>
    </location>
</feature>